<feature type="transmembrane region" description="Helical" evidence="9">
    <location>
        <begin position="366"/>
        <end position="386"/>
    </location>
</feature>
<evidence type="ECO:0000313" key="12">
    <source>
        <dbReference type="Proteomes" id="UP000000852"/>
    </source>
</evidence>
<dbReference type="GO" id="GO:0015562">
    <property type="term" value="F:efflux transmembrane transporter activity"/>
    <property type="evidence" value="ECO:0007669"/>
    <property type="project" value="InterPro"/>
</dbReference>
<feature type="domain" description="SSD" evidence="10">
    <location>
        <begin position="370"/>
        <end position="495"/>
    </location>
</feature>
<dbReference type="PROSITE" id="PS50156">
    <property type="entry name" value="SSD"/>
    <property type="match status" value="1"/>
</dbReference>
<evidence type="ECO:0000256" key="6">
    <source>
        <dbReference type="ARBA" id="ARBA00022692"/>
    </source>
</evidence>
<dbReference type="Gene3D" id="1.20.1640.10">
    <property type="entry name" value="Multidrug efflux transporter AcrB transmembrane domain"/>
    <property type="match status" value="2"/>
</dbReference>
<organism evidence="11 12">
    <name type="scientific">Pedobacter heparinus (strain ATCC 13125 / DSM 2366 / CIP 104194 / JCM 7457 / NBRC 12017 / NCIMB 9290 / NRRL B-14731 / HIM 762-3)</name>
    <dbReference type="NCBI Taxonomy" id="485917"/>
    <lineage>
        <taxon>Bacteria</taxon>
        <taxon>Pseudomonadati</taxon>
        <taxon>Bacteroidota</taxon>
        <taxon>Sphingobacteriia</taxon>
        <taxon>Sphingobacteriales</taxon>
        <taxon>Sphingobacteriaceae</taxon>
        <taxon>Pedobacter</taxon>
    </lineage>
</organism>
<dbReference type="InterPro" id="IPR027463">
    <property type="entry name" value="AcrB_DN_DC_subdom"/>
</dbReference>
<feature type="transmembrane region" description="Helical" evidence="9">
    <location>
        <begin position="874"/>
        <end position="892"/>
    </location>
</feature>
<reference evidence="11 12" key="1">
    <citation type="journal article" date="2009" name="Stand. Genomic Sci.">
        <title>Complete genome sequence of Pedobacter heparinus type strain (HIM 762-3).</title>
        <authorList>
            <person name="Han C."/>
            <person name="Spring S."/>
            <person name="Lapidus A."/>
            <person name="Del Rio T.G."/>
            <person name="Tice H."/>
            <person name="Copeland A."/>
            <person name="Cheng J.F."/>
            <person name="Lucas S."/>
            <person name="Chen F."/>
            <person name="Nolan M."/>
            <person name="Bruce D."/>
            <person name="Goodwin L."/>
            <person name="Pitluck S."/>
            <person name="Ivanova N."/>
            <person name="Mavromatis K."/>
            <person name="Mikhailova N."/>
            <person name="Pati A."/>
            <person name="Chen A."/>
            <person name="Palaniappan K."/>
            <person name="Land M."/>
            <person name="Hauser L."/>
            <person name="Chang Y.J."/>
            <person name="Jeffries C.C."/>
            <person name="Saunders E."/>
            <person name="Chertkov O."/>
            <person name="Brettin T."/>
            <person name="Goker M."/>
            <person name="Rohde M."/>
            <person name="Bristow J."/>
            <person name="Eisen J.A."/>
            <person name="Markowitz V."/>
            <person name="Hugenholtz P."/>
            <person name="Kyrpides N.C."/>
            <person name="Klenk H.P."/>
            <person name="Detter J.C."/>
        </authorList>
    </citation>
    <scope>NUCLEOTIDE SEQUENCE [LARGE SCALE GENOMIC DNA]</scope>
    <source>
        <strain evidence="12">ATCC 13125 / DSM 2366 / CIP 104194 / JCM 7457 / NBRC 12017 / NCIMB 9290 / NRRL B-14731 / HIM 762-3</strain>
    </source>
</reference>
<evidence type="ECO:0000256" key="2">
    <source>
        <dbReference type="ARBA" id="ARBA00010942"/>
    </source>
</evidence>
<dbReference type="Gene3D" id="3.30.70.1320">
    <property type="entry name" value="Multidrug efflux transporter AcrB pore domain like"/>
    <property type="match status" value="1"/>
</dbReference>
<evidence type="ECO:0000256" key="3">
    <source>
        <dbReference type="ARBA" id="ARBA00022448"/>
    </source>
</evidence>
<keyword evidence="3" id="KW-0813">Transport</keyword>
<dbReference type="SUPFAM" id="SSF82714">
    <property type="entry name" value="Multidrug efflux transporter AcrB TolC docking domain, DN and DC subdomains"/>
    <property type="match status" value="2"/>
</dbReference>
<dbReference type="Pfam" id="PF00873">
    <property type="entry name" value="ACR_tran"/>
    <property type="match status" value="1"/>
</dbReference>
<dbReference type="AlphaFoldDB" id="C6XY44"/>
<dbReference type="FunFam" id="3.30.70.1430:FF:000001">
    <property type="entry name" value="Efflux pump membrane transporter"/>
    <property type="match status" value="1"/>
</dbReference>
<comment type="subcellular location">
    <subcellularLocation>
        <location evidence="1">Cell inner membrane</location>
        <topology evidence="1">Multi-pass membrane protein</topology>
    </subcellularLocation>
</comment>
<sequence length="1063" mass="115310">MFQKFIERPVLSTVISILLVILGVLGLTKLPLQQFPDIAPPAVLVAAVYPGANAETVLRSVAPSLEESINGVENMSYMSSTASNDGTLAITVYFKQGTDPDQAAVNVQNRVAQATSQLPSEVVQQGITTTKQQNSFINAIGVYTEDPKKYDQTFVANYAQINIIPEIKRIPGVGSAAIFGGVKDYSMRVWLNPTQMANYKITPNEVMAAIQDKSIEAAPGKLGERSNEVFEYVIKYKGKLNKPEEYENIAIRANEDGSVLHLRDVARVELGAYSYTSNSHLNGKDGIVIGIIQLAGSNANEIQIAVDKVMEKAAKDFPVGISYNSFYKTKNALDESIEQVIHTLIEAFILVFIVVFIFLQDFRSTLIPAIAVPVSILGTFFFMNLFGFSINLLTLFALVLAIGIVVDDAIVVVEAVHAKMEQKRLGAKAATTEAMREITGALISITLVMAAVFLPVGFMTGSTGIFYRQFAFTMSIAIVISAVNALTLSPALAALFLKSNHTAEGHTQVKKTFIQKFYIGFNSSFNAMTNRYVGGLKFLIKHKWVSMGGLFIIVLATIFLVRNTKSGFIPTEDQGFVAIAVSTPSGTSLNGTTKLLKQAEDELSALPASRFVTAISGFNLLTNSNSPSAAVIFVLLKPNKERGEIKDINLIQNVIRGKLGALTGGNFFVFSFPTVPGFSNVEALDLVLQDKTGGKLDNFSGIANNFIGKLMAKKEIAFAFTSFKADYPQLQLEVDDDKANQLGVNVKDVLQTMQAYFGSAQASDFNRFGKYYRVVVQADIADRTDPASIDRVFVKSKTGEMVPINTLVKLTRVFGSETASRYNLFNSIQVNAIPKPGYSSGDAIRAIQETAKEELPSGFAYEFSGQTREEISSGGQSTVIFILCLVFVYFLLSAQYESYLLPLAVILSIPTGIFGVFVVLGLTGIENNIYVQVALIMLIGLLAKNAILIIEFAVQRRKAGRGLVDAAIEAARLRIRPIIMTSLAFVFGLFPMSIATGPSAQGNHSISIGAAGGMLSGVILGLFIIPVLFVIFQHLQEKVSGKPVVAENETHPAVKVDSEMIYS</sequence>
<dbReference type="InterPro" id="IPR004764">
    <property type="entry name" value="MdtF-like"/>
</dbReference>
<keyword evidence="12" id="KW-1185">Reference proteome</keyword>
<dbReference type="Gene3D" id="3.30.70.1440">
    <property type="entry name" value="Multidrug efflux transporter AcrB pore domain"/>
    <property type="match status" value="1"/>
</dbReference>
<feature type="transmembrane region" description="Helical" evidence="9">
    <location>
        <begin position="929"/>
        <end position="954"/>
    </location>
</feature>
<evidence type="ECO:0000313" key="11">
    <source>
        <dbReference type="EMBL" id="ACU04462.1"/>
    </source>
</evidence>
<evidence type="ECO:0000256" key="7">
    <source>
        <dbReference type="ARBA" id="ARBA00022989"/>
    </source>
</evidence>
<keyword evidence="4" id="KW-1003">Cell membrane</keyword>
<dbReference type="OrthoDB" id="9758234at2"/>
<feature type="transmembrane region" description="Helical" evidence="9">
    <location>
        <begin position="438"/>
        <end position="458"/>
    </location>
</feature>
<dbReference type="Proteomes" id="UP000000852">
    <property type="component" value="Chromosome"/>
</dbReference>
<dbReference type="GO" id="GO:0042910">
    <property type="term" value="F:xenobiotic transmembrane transporter activity"/>
    <property type="evidence" value="ECO:0007669"/>
    <property type="project" value="TreeGrafter"/>
</dbReference>
<evidence type="ECO:0000256" key="9">
    <source>
        <dbReference type="SAM" id="Phobius"/>
    </source>
</evidence>
<proteinExistence type="inferred from homology"/>
<dbReference type="FunFam" id="1.20.1640.10:FF:000001">
    <property type="entry name" value="Efflux pump membrane transporter"/>
    <property type="match status" value="1"/>
</dbReference>
<dbReference type="RefSeq" id="WP_015808075.1">
    <property type="nucleotide sequence ID" value="NC_013061.1"/>
</dbReference>
<dbReference type="GO" id="GO:0005886">
    <property type="term" value="C:plasma membrane"/>
    <property type="evidence" value="ECO:0007669"/>
    <property type="project" value="UniProtKB-SubCell"/>
</dbReference>
<keyword evidence="5" id="KW-0997">Cell inner membrane</keyword>
<evidence type="ECO:0000256" key="4">
    <source>
        <dbReference type="ARBA" id="ARBA00022475"/>
    </source>
</evidence>
<dbReference type="GO" id="GO:0009636">
    <property type="term" value="P:response to toxic substance"/>
    <property type="evidence" value="ECO:0007669"/>
    <property type="project" value="UniProtKB-ARBA"/>
</dbReference>
<feature type="transmembrane region" description="Helical" evidence="9">
    <location>
        <begin position="975"/>
        <end position="994"/>
    </location>
</feature>
<keyword evidence="8 9" id="KW-0472">Membrane</keyword>
<keyword evidence="7 9" id="KW-1133">Transmembrane helix</keyword>
<feature type="transmembrane region" description="Helical" evidence="9">
    <location>
        <begin position="470"/>
        <end position="497"/>
    </location>
</feature>
<keyword evidence="6 9" id="KW-0812">Transmembrane</keyword>
<dbReference type="SUPFAM" id="SSF82866">
    <property type="entry name" value="Multidrug efflux transporter AcrB transmembrane domain"/>
    <property type="match status" value="2"/>
</dbReference>
<feature type="transmembrane region" description="Helical" evidence="9">
    <location>
        <begin position="544"/>
        <end position="561"/>
    </location>
</feature>
<evidence type="ECO:0000256" key="5">
    <source>
        <dbReference type="ARBA" id="ARBA00022519"/>
    </source>
</evidence>
<accession>C6XY44</accession>
<dbReference type="PANTHER" id="PTHR32063:SF9">
    <property type="entry name" value="SIMILAR TO MULTIDRUG RESISTANCE PROTEIN MEXB"/>
    <property type="match status" value="1"/>
</dbReference>
<dbReference type="InterPro" id="IPR000731">
    <property type="entry name" value="SSD"/>
</dbReference>
<dbReference type="Gene3D" id="3.30.70.1430">
    <property type="entry name" value="Multidrug efflux transporter AcrB pore domain"/>
    <property type="match status" value="2"/>
</dbReference>
<feature type="transmembrane region" description="Helical" evidence="9">
    <location>
        <begin position="340"/>
        <end position="359"/>
    </location>
</feature>
<dbReference type="NCBIfam" id="TIGR00915">
    <property type="entry name" value="2A0602"/>
    <property type="match status" value="1"/>
</dbReference>
<dbReference type="InterPro" id="IPR001036">
    <property type="entry name" value="Acrflvin-R"/>
</dbReference>
<name>C6XY44_PEDHD</name>
<dbReference type="STRING" id="485917.Phep_2258"/>
<feature type="transmembrane region" description="Helical" evidence="9">
    <location>
        <begin position="392"/>
        <end position="417"/>
    </location>
</feature>
<dbReference type="Gene3D" id="3.30.2090.10">
    <property type="entry name" value="Multidrug efflux transporter AcrB TolC docking domain, DN and DC subdomains"/>
    <property type="match status" value="2"/>
</dbReference>
<dbReference type="PANTHER" id="PTHR32063">
    <property type="match status" value="1"/>
</dbReference>
<dbReference type="EMBL" id="CP001681">
    <property type="protein sequence ID" value="ACU04462.1"/>
    <property type="molecule type" value="Genomic_DNA"/>
</dbReference>
<evidence type="ECO:0000259" key="10">
    <source>
        <dbReference type="PROSITE" id="PS50156"/>
    </source>
</evidence>
<evidence type="ECO:0000256" key="1">
    <source>
        <dbReference type="ARBA" id="ARBA00004429"/>
    </source>
</evidence>
<dbReference type="SUPFAM" id="SSF82693">
    <property type="entry name" value="Multidrug efflux transporter AcrB pore domain, PN1, PN2, PC1 and PC2 subdomains"/>
    <property type="match status" value="3"/>
</dbReference>
<dbReference type="PRINTS" id="PR00702">
    <property type="entry name" value="ACRIFLAVINRP"/>
</dbReference>
<comment type="similarity">
    <text evidence="2">Belongs to the resistance-nodulation-cell division (RND) (TC 2.A.6) family.</text>
</comment>
<feature type="transmembrane region" description="Helical" evidence="9">
    <location>
        <begin position="899"/>
        <end position="923"/>
    </location>
</feature>
<evidence type="ECO:0000256" key="8">
    <source>
        <dbReference type="ARBA" id="ARBA00023136"/>
    </source>
</evidence>
<dbReference type="KEGG" id="phe:Phep_2258"/>
<gene>
    <name evidence="11" type="ordered locus">Phep_2258</name>
</gene>
<protein>
    <submittedName>
        <fullName evidence="11">Transporter, hydrophobe/amphiphile efflux-1 (HAE1) family</fullName>
    </submittedName>
</protein>
<feature type="transmembrane region" description="Helical" evidence="9">
    <location>
        <begin position="1006"/>
        <end position="1032"/>
    </location>
</feature>
<dbReference type="eggNOG" id="COG0841">
    <property type="taxonomic scope" value="Bacteria"/>
</dbReference>
<dbReference type="HOGENOM" id="CLU_002755_1_1_10"/>